<accession>A0ABT8SDA4</accession>
<keyword evidence="2" id="KW-0560">Oxidoreductase</keyword>
<evidence type="ECO:0000256" key="3">
    <source>
        <dbReference type="ARBA" id="ARBA00023141"/>
    </source>
</evidence>
<protein>
    <submittedName>
        <fullName evidence="5">Shikimate dehydrogenase</fullName>
    </submittedName>
</protein>
<dbReference type="Gene3D" id="3.40.50.720">
    <property type="entry name" value="NAD(P)-binding Rossmann-like Domain"/>
    <property type="match status" value="1"/>
</dbReference>
<keyword evidence="3" id="KW-0057">Aromatic amino acid biosynthesis</keyword>
<dbReference type="PANTHER" id="PTHR21089">
    <property type="entry name" value="SHIKIMATE DEHYDROGENASE"/>
    <property type="match status" value="1"/>
</dbReference>
<dbReference type="InterPro" id="IPR013708">
    <property type="entry name" value="Shikimate_DH-bd_N"/>
</dbReference>
<dbReference type="InterPro" id="IPR022893">
    <property type="entry name" value="Shikimate_DH_fam"/>
</dbReference>
<feature type="domain" description="Shikimate dehydrogenase substrate binding N-terminal" evidence="4">
    <location>
        <begin position="13"/>
        <end position="94"/>
    </location>
</feature>
<evidence type="ECO:0000259" key="4">
    <source>
        <dbReference type="Pfam" id="PF08501"/>
    </source>
</evidence>
<dbReference type="InterPro" id="IPR036291">
    <property type="entry name" value="NAD(P)-bd_dom_sf"/>
</dbReference>
<evidence type="ECO:0000313" key="5">
    <source>
        <dbReference type="EMBL" id="MDO1536813.1"/>
    </source>
</evidence>
<sequence length="277" mass="29020">MISGKTTLIAHLGYPTESFKAPMIYNPWFDRQGIDAVVMPMGVKTEDYAGVLASLFKLTNIRGALVTMPHKITTLSLVDEATPTAKIAGACNAILKRPDGSLLGDQFDGAGFVRGVQRKGRALEGARVLVSGSGGVGSAIAASLAAAGVAQMALYDSSAASSEALAGRLRAHYPQLVVTTGSNDPAGFDLVVNATPLGMKEGDPLPFDVARIAPSTFVGEVVMKSEYTPLLRAVRDKGCAVQVGTDMLFEMIPAYLEFFGFGSATPEDLRAVATLAY</sequence>
<dbReference type="InterPro" id="IPR046346">
    <property type="entry name" value="Aminoacid_DH-like_N_sf"/>
</dbReference>
<dbReference type="SUPFAM" id="SSF51735">
    <property type="entry name" value="NAD(P)-binding Rossmann-fold domains"/>
    <property type="match status" value="1"/>
</dbReference>
<comment type="caution">
    <text evidence="5">The sequence shown here is derived from an EMBL/GenBank/DDBJ whole genome shotgun (WGS) entry which is preliminary data.</text>
</comment>
<keyword evidence="3" id="KW-0028">Amino-acid biosynthesis</keyword>
<evidence type="ECO:0000313" key="6">
    <source>
        <dbReference type="Proteomes" id="UP001169027"/>
    </source>
</evidence>
<dbReference type="RefSeq" id="WP_301815025.1">
    <property type="nucleotide sequence ID" value="NZ_JAUJZH010000032.1"/>
</dbReference>
<dbReference type="Pfam" id="PF08501">
    <property type="entry name" value="Shikimate_dh_N"/>
    <property type="match status" value="1"/>
</dbReference>
<proteinExistence type="predicted"/>
<keyword evidence="6" id="KW-1185">Reference proteome</keyword>
<evidence type="ECO:0000256" key="1">
    <source>
        <dbReference type="ARBA" id="ARBA00004871"/>
    </source>
</evidence>
<dbReference type="Proteomes" id="UP001169027">
    <property type="component" value="Unassembled WGS sequence"/>
</dbReference>
<organism evidence="5 6">
    <name type="scientific">Variovorax ginsengisoli</name>
    <dbReference type="NCBI Taxonomy" id="363844"/>
    <lineage>
        <taxon>Bacteria</taxon>
        <taxon>Pseudomonadati</taxon>
        <taxon>Pseudomonadota</taxon>
        <taxon>Betaproteobacteria</taxon>
        <taxon>Burkholderiales</taxon>
        <taxon>Comamonadaceae</taxon>
        <taxon>Variovorax</taxon>
    </lineage>
</organism>
<dbReference type="EMBL" id="JAUKVY010000032">
    <property type="protein sequence ID" value="MDO1536813.1"/>
    <property type="molecule type" value="Genomic_DNA"/>
</dbReference>
<evidence type="ECO:0000256" key="2">
    <source>
        <dbReference type="ARBA" id="ARBA00023002"/>
    </source>
</evidence>
<gene>
    <name evidence="5" type="ORF">Q2T77_31545</name>
</gene>
<dbReference type="PANTHER" id="PTHR21089:SF1">
    <property type="entry name" value="BIFUNCTIONAL 3-DEHYDROQUINATE DEHYDRATASE_SHIKIMATE DEHYDROGENASE, CHLOROPLASTIC"/>
    <property type="match status" value="1"/>
</dbReference>
<dbReference type="SUPFAM" id="SSF53223">
    <property type="entry name" value="Aminoacid dehydrogenase-like, N-terminal domain"/>
    <property type="match status" value="1"/>
</dbReference>
<dbReference type="Gene3D" id="3.40.50.10860">
    <property type="entry name" value="Leucine Dehydrogenase, chain A, domain 1"/>
    <property type="match status" value="1"/>
</dbReference>
<reference evidence="5" key="1">
    <citation type="submission" date="2023-06" db="EMBL/GenBank/DDBJ databases">
        <authorList>
            <person name="Jiang Y."/>
            <person name="Liu Q."/>
        </authorList>
    </citation>
    <scope>NUCLEOTIDE SEQUENCE</scope>
    <source>
        <strain evidence="5">CGMCC 1.12090</strain>
    </source>
</reference>
<comment type="pathway">
    <text evidence="1">Metabolic intermediate biosynthesis; chorismate biosynthesis; chorismate from D-erythrose 4-phosphate and phosphoenolpyruvate: step 4/7.</text>
</comment>
<name>A0ABT8SDA4_9BURK</name>